<dbReference type="RefSeq" id="WP_015050556.1">
    <property type="nucleotide sequence ID" value="NC_018870.1"/>
</dbReference>
<dbReference type="HOGENOM" id="CLU_683216_0_0_9"/>
<keyword evidence="2" id="KW-1185">Reference proteome</keyword>
<evidence type="ECO:0000313" key="1">
    <source>
        <dbReference type="EMBL" id="AFV11676.1"/>
    </source>
</evidence>
<dbReference type="EMBL" id="CP003732">
    <property type="protein sequence ID" value="AFV11676.1"/>
    <property type="molecule type" value="Genomic_DNA"/>
</dbReference>
<dbReference type="Proteomes" id="UP000000467">
    <property type="component" value="Chromosome"/>
</dbReference>
<dbReference type="KEGG" id="tpz:Tph_c14670"/>
<sequence length="403" mass="45111">MFDKLGGQCYQRNILALSVIVVFLFSVLFPVTGTFASDTSSVKVIFLSEKVEKVQEKGIDILSATPDKWNELDKISGDVIWVKGNVTLQNDANRIYLRKKLDEGARIYFIKKGISVEDMFSYLGIKDYKIQTTEGASPDPADGMKSNLSSEVTGIQRIDRVYGIFALRFQNPTPALVMESLAKDSQKDFIKLFRSSESKDFVIQAIDDWPIAFISSVTDYYTQGTVSFSYKLSAHPTNPINYKYYYVGHEIVEVTANYSQEENWASIDYFYPCISAGNNGTVYDYSPSSTTTSGLSITVTLPYNVGWTFPVGAPGSGLQLSMSKYSGGIGGTWVKWCAEAVDLLGRHCYCVKTLRAEPRMEFYVNSSEANVRAYSSYTVDFRNNYSGSVVSYFNSFDAWVPQM</sequence>
<name>K4LF67_THEPS</name>
<accession>K4LF67</accession>
<dbReference type="AlphaFoldDB" id="K4LF67"/>
<organism evidence="1 2">
    <name type="scientific">Thermacetogenium phaeum (strain ATCC BAA-254 / DSM 26808 / PB)</name>
    <dbReference type="NCBI Taxonomy" id="1089553"/>
    <lineage>
        <taxon>Bacteria</taxon>
        <taxon>Bacillati</taxon>
        <taxon>Bacillota</taxon>
        <taxon>Clostridia</taxon>
        <taxon>Thermoanaerobacterales</taxon>
        <taxon>Thermoanaerobacteraceae</taxon>
        <taxon>Thermacetogenium</taxon>
    </lineage>
</organism>
<evidence type="ECO:0000313" key="2">
    <source>
        <dbReference type="Proteomes" id="UP000000467"/>
    </source>
</evidence>
<protein>
    <submittedName>
        <fullName evidence="1">Uncharacterized protein</fullName>
    </submittedName>
</protein>
<reference evidence="1 2" key="1">
    <citation type="journal article" date="2012" name="BMC Genomics">
        <title>Genome-guided analysis of physiological and morphological traits of the fermentative acetate oxidizer Thermacetogenium phaeum.</title>
        <authorList>
            <person name="Oehler D."/>
            <person name="Poehlein A."/>
            <person name="Leimbach A."/>
            <person name="Muller N."/>
            <person name="Daniel R."/>
            <person name="Gottschalk G."/>
            <person name="Schink B."/>
        </authorList>
    </citation>
    <scope>NUCLEOTIDE SEQUENCE [LARGE SCALE GENOMIC DNA]</scope>
    <source>
        <strain evidence="2">ATCC BAA-254 / DSM 26808 / PB</strain>
    </source>
</reference>
<gene>
    <name evidence="1" type="ordered locus">Tph_c14670</name>
</gene>
<proteinExistence type="predicted"/>